<dbReference type="InterPro" id="IPR003400">
    <property type="entry name" value="ExbD"/>
</dbReference>
<evidence type="ECO:0000256" key="8">
    <source>
        <dbReference type="SAM" id="Phobius"/>
    </source>
</evidence>
<keyword evidence="6 8" id="KW-0472">Membrane</keyword>
<dbReference type="KEGG" id="tsn:W908_02730"/>
<evidence type="ECO:0000256" key="1">
    <source>
        <dbReference type="ARBA" id="ARBA00004162"/>
    </source>
</evidence>
<accession>A0A0M5KTN6</accession>
<proteinExistence type="inferred from homology"/>
<organism evidence="9 10">
    <name type="scientific">Candidatus Pseudothioglobus singularis PS1</name>
    <dbReference type="NCBI Taxonomy" id="1125411"/>
    <lineage>
        <taxon>Bacteria</taxon>
        <taxon>Pseudomonadati</taxon>
        <taxon>Pseudomonadota</taxon>
        <taxon>Gammaproteobacteria</taxon>
        <taxon>Candidatus Pseudothioglobaceae</taxon>
        <taxon>Candidatus Pseudothioglobus</taxon>
    </lineage>
</organism>
<feature type="transmembrane region" description="Helical" evidence="8">
    <location>
        <begin position="21"/>
        <end position="39"/>
    </location>
</feature>
<reference evidence="9 10" key="1">
    <citation type="journal article" date="2015" name="Genome Announc.">
        <title>Genome Sequence of 'Candidatus Thioglobus singularis' Strain PS1, a Mixotroph from the SUP05 Clade of Marine Gammaproteobacteria.</title>
        <authorList>
            <person name="Marshall K.T."/>
            <person name="Morris R.M."/>
        </authorList>
    </citation>
    <scope>NUCLEOTIDE SEQUENCE [LARGE SCALE GENOMIC DNA]</scope>
    <source>
        <strain evidence="9 10">PS1</strain>
    </source>
</reference>
<comment type="subcellular location">
    <subcellularLocation>
        <location evidence="1">Cell membrane</location>
        <topology evidence="1">Single-pass membrane protein</topology>
    </subcellularLocation>
    <subcellularLocation>
        <location evidence="7">Cell membrane</location>
        <topology evidence="7">Single-pass type II membrane protein</topology>
    </subcellularLocation>
</comment>
<keyword evidence="10" id="KW-1185">Reference proteome</keyword>
<evidence type="ECO:0000313" key="10">
    <source>
        <dbReference type="Proteomes" id="UP000068905"/>
    </source>
</evidence>
<gene>
    <name evidence="9" type="ORF">W908_02730</name>
</gene>
<name>A0A0M5KTN6_9GAMM</name>
<dbReference type="PATRIC" id="fig|1125411.7.peg.536"/>
<evidence type="ECO:0000256" key="6">
    <source>
        <dbReference type="ARBA" id="ARBA00023136"/>
    </source>
</evidence>
<sequence>MIELPKRSRPDIHADINIVPYIDVMLVLLVIFMMTTPIIEQGVEVDLPSAQANVVDYQDQTPSVISVDAEGNYFINAMTSPGTEEIEDYEPVSLNVAINQILARKEIYPDMQVFVKGDKKVEYEKVIEIIALLKQYSKIDKVGFMTENPN</sequence>
<dbReference type="PANTHER" id="PTHR30558:SF7">
    <property type="entry name" value="TOL-PAL SYSTEM PROTEIN TOLR"/>
    <property type="match status" value="1"/>
</dbReference>
<dbReference type="AlphaFoldDB" id="A0A0M5KTN6"/>
<evidence type="ECO:0000256" key="3">
    <source>
        <dbReference type="ARBA" id="ARBA00022475"/>
    </source>
</evidence>
<dbReference type="Gene3D" id="3.30.420.270">
    <property type="match status" value="1"/>
</dbReference>
<dbReference type="STRING" id="1125411.W908_02730"/>
<evidence type="ECO:0000313" key="9">
    <source>
        <dbReference type="EMBL" id="ALE01610.1"/>
    </source>
</evidence>
<dbReference type="GO" id="GO:0022857">
    <property type="term" value="F:transmembrane transporter activity"/>
    <property type="evidence" value="ECO:0007669"/>
    <property type="project" value="InterPro"/>
</dbReference>
<evidence type="ECO:0000256" key="7">
    <source>
        <dbReference type="RuleBase" id="RU003879"/>
    </source>
</evidence>
<evidence type="ECO:0000256" key="5">
    <source>
        <dbReference type="ARBA" id="ARBA00022989"/>
    </source>
</evidence>
<dbReference type="GO" id="GO:0015031">
    <property type="term" value="P:protein transport"/>
    <property type="evidence" value="ECO:0007669"/>
    <property type="project" value="UniProtKB-KW"/>
</dbReference>
<keyword evidence="5 8" id="KW-1133">Transmembrane helix</keyword>
<keyword evidence="4 7" id="KW-0812">Transmembrane</keyword>
<evidence type="ECO:0000256" key="2">
    <source>
        <dbReference type="ARBA" id="ARBA00005811"/>
    </source>
</evidence>
<dbReference type="Pfam" id="PF02472">
    <property type="entry name" value="ExbD"/>
    <property type="match status" value="1"/>
</dbReference>
<comment type="similarity">
    <text evidence="2 7">Belongs to the ExbD/TolR family.</text>
</comment>
<dbReference type="GO" id="GO:0005886">
    <property type="term" value="C:plasma membrane"/>
    <property type="evidence" value="ECO:0007669"/>
    <property type="project" value="UniProtKB-SubCell"/>
</dbReference>
<dbReference type="RefSeq" id="WP_053819825.1">
    <property type="nucleotide sequence ID" value="NZ_CP006911.1"/>
</dbReference>
<keyword evidence="7" id="KW-0813">Transport</keyword>
<protein>
    <submittedName>
        <fullName evidence="9">Biopolymer transportern ExbD</fullName>
    </submittedName>
</protein>
<dbReference type="OrthoDB" id="9798629at2"/>
<evidence type="ECO:0000256" key="4">
    <source>
        <dbReference type="ARBA" id="ARBA00022692"/>
    </source>
</evidence>
<keyword evidence="7" id="KW-0653">Protein transport</keyword>
<keyword evidence="3" id="KW-1003">Cell membrane</keyword>
<dbReference type="Proteomes" id="UP000068905">
    <property type="component" value="Chromosome"/>
</dbReference>
<dbReference type="PANTHER" id="PTHR30558">
    <property type="entry name" value="EXBD MEMBRANE COMPONENT OF PMF-DRIVEN MACROMOLECULE IMPORT SYSTEM"/>
    <property type="match status" value="1"/>
</dbReference>
<dbReference type="EMBL" id="CP006911">
    <property type="protein sequence ID" value="ALE01610.1"/>
    <property type="molecule type" value="Genomic_DNA"/>
</dbReference>